<sequence length="216" mass="25022">MKYILIAVALIALAMCEPEHPRWPTKFSMEFDEKFTYGPLSDETHGTFYYDAASGRYKVERDNGRYDRYCGWNGIKIIDPTPCTHYVDEEGDRYLYYPTRKECCYCCSAEHGCGILRQNWQQGAAFEGEIEFNGYPAYKWDKKGLQSNLYIETIAENPDDRIMLNIDQKPNDSQTFDPDTYETDFPDKKLEKPSICQKSHKCSLLSVCTGVRHGFS</sequence>
<accession>A0AAD1UGY8</accession>
<dbReference type="EMBL" id="CAMPGE010008870">
    <property type="protein sequence ID" value="CAI2367756.1"/>
    <property type="molecule type" value="Genomic_DNA"/>
</dbReference>
<gene>
    <name evidence="2" type="ORF">ECRASSUSDP1_LOCUS9044</name>
</gene>
<name>A0AAD1UGY8_EUPCR</name>
<evidence type="ECO:0000313" key="2">
    <source>
        <dbReference type="EMBL" id="CAI2367756.1"/>
    </source>
</evidence>
<keyword evidence="1" id="KW-0732">Signal</keyword>
<protein>
    <submittedName>
        <fullName evidence="2">Uncharacterized protein</fullName>
    </submittedName>
</protein>
<evidence type="ECO:0000313" key="3">
    <source>
        <dbReference type="Proteomes" id="UP001295684"/>
    </source>
</evidence>
<organism evidence="2 3">
    <name type="scientific">Euplotes crassus</name>
    <dbReference type="NCBI Taxonomy" id="5936"/>
    <lineage>
        <taxon>Eukaryota</taxon>
        <taxon>Sar</taxon>
        <taxon>Alveolata</taxon>
        <taxon>Ciliophora</taxon>
        <taxon>Intramacronucleata</taxon>
        <taxon>Spirotrichea</taxon>
        <taxon>Hypotrichia</taxon>
        <taxon>Euplotida</taxon>
        <taxon>Euplotidae</taxon>
        <taxon>Moneuplotes</taxon>
    </lineage>
</organism>
<proteinExistence type="predicted"/>
<dbReference type="AlphaFoldDB" id="A0AAD1UGY8"/>
<feature type="signal peptide" evidence="1">
    <location>
        <begin position="1"/>
        <end position="16"/>
    </location>
</feature>
<keyword evidence="3" id="KW-1185">Reference proteome</keyword>
<evidence type="ECO:0000256" key="1">
    <source>
        <dbReference type="SAM" id="SignalP"/>
    </source>
</evidence>
<feature type="chain" id="PRO_5041995459" evidence="1">
    <location>
        <begin position="17"/>
        <end position="216"/>
    </location>
</feature>
<comment type="caution">
    <text evidence="2">The sequence shown here is derived from an EMBL/GenBank/DDBJ whole genome shotgun (WGS) entry which is preliminary data.</text>
</comment>
<dbReference type="Proteomes" id="UP001295684">
    <property type="component" value="Unassembled WGS sequence"/>
</dbReference>
<reference evidence="2" key="1">
    <citation type="submission" date="2023-07" db="EMBL/GenBank/DDBJ databases">
        <authorList>
            <consortium name="AG Swart"/>
            <person name="Singh M."/>
            <person name="Singh A."/>
            <person name="Seah K."/>
            <person name="Emmerich C."/>
        </authorList>
    </citation>
    <scope>NUCLEOTIDE SEQUENCE</scope>
    <source>
        <strain evidence="2">DP1</strain>
    </source>
</reference>